<dbReference type="AlphaFoldDB" id="A0A2N9JFP0"/>
<dbReference type="SUPFAM" id="SSF63411">
    <property type="entry name" value="LuxS/MPP-like metallohydrolase"/>
    <property type="match status" value="2"/>
</dbReference>
<evidence type="ECO:0000313" key="8">
    <source>
        <dbReference type="EMBL" id="SPD86224.1"/>
    </source>
</evidence>
<gene>
    <name evidence="8" type="ORF">MPLG2_1188</name>
</gene>
<dbReference type="GO" id="GO:0046872">
    <property type="term" value="F:metal ion binding"/>
    <property type="evidence" value="ECO:0007669"/>
    <property type="project" value="InterPro"/>
</dbReference>
<sequence>MALMAPVVHYPLHQATLDNGLRVIVNPDPSVPVVAVNLWYDVGSRDERPGRTGLAHLFEHLMFEGSANVTSGEHLATVQSVGGSANATTWFDRTNYFETVPTCALDLALWLEADRLASLQVTQHNLDNQRDVVMEEKRQRYDNVPYGDVMLHLVQLTFPADHPYGHPTIGSMDDLAAATLDDAKAFFATHYAPSNAVLTLVGDIDPTDGIARANSFFGGLAASTRPVREVTAPLPPLTGVPRREVTATVPADAAYLSWRLPASDTPAFDALELALAALGDGQTSRLHRRLVRNDQIAEGAGASTTGLIGGTSLGFASARALPGVAGAQLEDAIVDEFERFIADGPTTAEVDRVKAQYEREWLGELARFDNRADLFSSYATLQGDPEAVNRRLDEIRAVTIDDVAAAASDWLATDQRAVVTYHRERA</sequence>
<dbReference type="EMBL" id="LT985188">
    <property type="protein sequence ID" value="SPD86224.1"/>
    <property type="molecule type" value="Genomic_DNA"/>
</dbReference>
<evidence type="ECO:0000256" key="1">
    <source>
        <dbReference type="ARBA" id="ARBA00007261"/>
    </source>
</evidence>
<evidence type="ECO:0000256" key="2">
    <source>
        <dbReference type="ARBA" id="ARBA00022670"/>
    </source>
</evidence>
<keyword evidence="2" id="KW-0645">Protease</keyword>
<protein>
    <submittedName>
        <fullName evidence="8">Peptidase M16 family protein</fullName>
    </submittedName>
</protein>
<dbReference type="InterPro" id="IPR050626">
    <property type="entry name" value="Peptidase_M16"/>
</dbReference>
<name>A0A2N9JFP0_9ACTN</name>
<dbReference type="Gene3D" id="3.30.830.10">
    <property type="entry name" value="Metalloenzyme, LuxS/M16 peptidase-like"/>
    <property type="match status" value="2"/>
</dbReference>
<dbReference type="Proteomes" id="UP000238164">
    <property type="component" value="Chromosome 1"/>
</dbReference>
<evidence type="ECO:0000256" key="4">
    <source>
        <dbReference type="ARBA" id="ARBA00022833"/>
    </source>
</evidence>
<organism evidence="8 9">
    <name type="scientific">Micropruina glycogenica</name>
    <dbReference type="NCBI Taxonomy" id="75385"/>
    <lineage>
        <taxon>Bacteria</taxon>
        <taxon>Bacillati</taxon>
        <taxon>Actinomycetota</taxon>
        <taxon>Actinomycetes</taxon>
        <taxon>Propionibacteriales</taxon>
        <taxon>Nocardioidaceae</taxon>
        <taxon>Micropruina</taxon>
    </lineage>
</organism>
<dbReference type="Pfam" id="PF05193">
    <property type="entry name" value="Peptidase_M16_C"/>
    <property type="match status" value="1"/>
</dbReference>
<keyword evidence="9" id="KW-1185">Reference proteome</keyword>
<accession>A0A2N9JFP0</accession>
<feature type="domain" description="Peptidase M16 C-terminal" evidence="7">
    <location>
        <begin position="178"/>
        <end position="357"/>
    </location>
</feature>
<dbReference type="InterPro" id="IPR011765">
    <property type="entry name" value="Pept_M16_N"/>
</dbReference>
<keyword evidence="5" id="KW-0482">Metalloprotease</keyword>
<keyword evidence="4" id="KW-0862">Zinc</keyword>
<dbReference type="PANTHER" id="PTHR43690">
    <property type="entry name" value="NARDILYSIN"/>
    <property type="match status" value="1"/>
</dbReference>
<evidence type="ECO:0000259" key="7">
    <source>
        <dbReference type="Pfam" id="PF05193"/>
    </source>
</evidence>
<reference evidence="8 9" key="1">
    <citation type="submission" date="2018-02" db="EMBL/GenBank/DDBJ databases">
        <authorList>
            <person name="Cohen D.B."/>
            <person name="Kent A.D."/>
        </authorList>
    </citation>
    <scope>NUCLEOTIDE SEQUENCE [LARGE SCALE GENOMIC DNA]</scope>
    <source>
        <strain evidence="8">1</strain>
    </source>
</reference>
<dbReference type="PANTHER" id="PTHR43690:SF17">
    <property type="entry name" value="PROTEIN YHJJ"/>
    <property type="match status" value="1"/>
</dbReference>
<evidence type="ECO:0000259" key="6">
    <source>
        <dbReference type="Pfam" id="PF00675"/>
    </source>
</evidence>
<proteinExistence type="inferred from homology"/>
<dbReference type="OrthoDB" id="9811314at2"/>
<dbReference type="KEGG" id="mgg:MPLG2_1188"/>
<dbReference type="InterPro" id="IPR007863">
    <property type="entry name" value="Peptidase_M16_C"/>
</dbReference>
<dbReference type="GO" id="GO:0008237">
    <property type="term" value="F:metallopeptidase activity"/>
    <property type="evidence" value="ECO:0007669"/>
    <property type="project" value="UniProtKB-KW"/>
</dbReference>
<evidence type="ECO:0000313" key="9">
    <source>
        <dbReference type="Proteomes" id="UP000238164"/>
    </source>
</evidence>
<dbReference type="InterPro" id="IPR011249">
    <property type="entry name" value="Metalloenz_LuxS/M16"/>
</dbReference>
<comment type="similarity">
    <text evidence="1">Belongs to the peptidase M16 family.</text>
</comment>
<dbReference type="GO" id="GO:0006508">
    <property type="term" value="P:proteolysis"/>
    <property type="evidence" value="ECO:0007669"/>
    <property type="project" value="UniProtKB-KW"/>
</dbReference>
<evidence type="ECO:0000256" key="3">
    <source>
        <dbReference type="ARBA" id="ARBA00022801"/>
    </source>
</evidence>
<evidence type="ECO:0000256" key="5">
    <source>
        <dbReference type="ARBA" id="ARBA00023049"/>
    </source>
</evidence>
<feature type="domain" description="Peptidase M16 N-terminal" evidence="6">
    <location>
        <begin position="22"/>
        <end position="168"/>
    </location>
</feature>
<dbReference type="Pfam" id="PF00675">
    <property type="entry name" value="Peptidase_M16"/>
    <property type="match status" value="1"/>
</dbReference>
<keyword evidence="3" id="KW-0378">Hydrolase</keyword>